<feature type="region of interest" description="Disordered" evidence="5">
    <location>
        <begin position="802"/>
        <end position="899"/>
    </location>
</feature>
<dbReference type="GO" id="GO:0006508">
    <property type="term" value="P:proteolysis"/>
    <property type="evidence" value="ECO:0007669"/>
    <property type="project" value="InterPro"/>
</dbReference>
<dbReference type="InterPro" id="IPR001590">
    <property type="entry name" value="Peptidase_M12B"/>
</dbReference>
<dbReference type="InterPro" id="IPR034028">
    <property type="entry name" value="ZnMc_ADAM_fungal"/>
</dbReference>
<dbReference type="InterPro" id="IPR001762">
    <property type="entry name" value="Disintegrin_dom"/>
</dbReference>
<feature type="signal peptide" evidence="7">
    <location>
        <begin position="1"/>
        <end position="23"/>
    </location>
</feature>
<comment type="caution">
    <text evidence="4">Lacks conserved residue(s) required for the propagation of feature annotation.</text>
</comment>
<feature type="compositionally biased region" description="Polar residues" evidence="5">
    <location>
        <begin position="874"/>
        <end position="885"/>
    </location>
</feature>
<proteinExistence type="predicted"/>
<keyword evidence="1" id="KW-1015">Disulfide bond</keyword>
<evidence type="ECO:0000256" key="6">
    <source>
        <dbReference type="SAM" id="Phobius"/>
    </source>
</evidence>
<dbReference type="PANTHER" id="PTHR11905:SF159">
    <property type="entry name" value="ADAM METALLOPROTEASE"/>
    <property type="match status" value="1"/>
</dbReference>
<evidence type="ECO:0000313" key="11">
    <source>
        <dbReference type="Proteomes" id="UP000193067"/>
    </source>
</evidence>
<dbReference type="AlphaFoldDB" id="A0A1Y2IX39"/>
<keyword evidence="6" id="KW-0472">Membrane</keyword>
<evidence type="ECO:0000256" key="1">
    <source>
        <dbReference type="ARBA" id="ARBA00023157"/>
    </source>
</evidence>
<evidence type="ECO:0000259" key="9">
    <source>
        <dbReference type="PROSITE" id="PS50215"/>
    </source>
</evidence>
<dbReference type="Gene3D" id="3.40.390.10">
    <property type="entry name" value="Collagenase (Catalytic Domain)"/>
    <property type="match status" value="1"/>
</dbReference>
<feature type="compositionally biased region" description="Polar residues" evidence="5">
    <location>
        <begin position="840"/>
        <end position="857"/>
    </location>
</feature>
<comment type="function">
    <text evidence="2">Probable zinc protease.</text>
</comment>
<keyword evidence="11" id="KW-1185">Reference proteome</keyword>
<evidence type="ECO:0000256" key="5">
    <source>
        <dbReference type="SAM" id="MobiDB-lite"/>
    </source>
</evidence>
<dbReference type="STRING" id="1353009.A0A1Y2IX39"/>
<evidence type="ECO:0000313" key="10">
    <source>
        <dbReference type="EMBL" id="OSD05657.1"/>
    </source>
</evidence>
<feature type="binding site" evidence="4">
    <location>
        <position position="471"/>
    </location>
    <ligand>
        <name>Zn(2+)</name>
        <dbReference type="ChEBI" id="CHEBI:29105"/>
        <note>catalytic</note>
    </ligand>
</feature>
<feature type="binding site" evidence="4">
    <location>
        <position position="481"/>
    </location>
    <ligand>
        <name>Zn(2+)</name>
        <dbReference type="ChEBI" id="CHEBI:29105"/>
        <note>catalytic</note>
    </ligand>
</feature>
<evidence type="ECO:0000256" key="4">
    <source>
        <dbReference type="PROSITE-ProRule" id="PRU00276"/>
    </source>
</evidence>
<feature type="binding site" evidence="4">
    <location>
        <position position="475"/>
    </location>
    <ligand>
        <name>Zn(2+)</name>
        <dbReference type="ChEBI" id="CHEBI:29105"/>
        <note>catalytic</note>
    </ligand>
</feature>
<dbReference type="Pfam" id="PF13688">
    <property type="entry name" value="Reprolysin_5"/>
    <property type="match status" value="1"/>
</dbReference>
<dbReference type="FunFam" id="4.10.70.10:FF:000003">
    <property type="entry name" value="Disintegrin and metalloproteinase domain-containing protein 17"/>
    <property type="match status" value="1"/>
</dbReference>
<dbReference type="CDD" id="cd04271">
    <property type="entry name" value="ZnMc_ADAM_fungal"/>
    <property type="match status" value="1"/>
</dbReference>
<keyword evidence="4" id="KW-0862">Zinc</keyword>
<evidence type="ECO:0000256" key="2">
    <source>
        <dbReference type="ARBA" id="ARBA00056552"/>
    </source>
</evidence>
<dbReference type="GO" id="GO:0004222">
    <property type="term" value="F:metalloendopeptidase activity"/>
    <property type="evidence" value="ECO:0007669"/>
    <property type="project" value="InterPro"/>
</dbReference>
<keyword evidence="7" id="KW-0732">Signal</keyword>
<evidence type="ECO:0000259" key="8">
    <source>
        <dbReference type="PROSITE" id="PS50214"/>
    </source>
</evidence>
<feature type="domain" description="Disintegrin" evidence="8">
    <location>
        <begin position="570"/>
        <end position="658"/>
    </location>
</feature>
<dbReference type="PROSITE" id="PS50214">
    <property type="entry name" value="DISINTEGRIN_2"/>
    <property type="match status" value="1"/>
</dbReference>
<dbReference type="PROSITE" id="PS50215">
    <property type="entry name" value="ADAM_MEPRO"/>
    <property type="match status" value="1"/>
</dbReference>
<keyword evidence="6" id="KW-1133">Transmembrane helix</keyword>
<keyword evidence="6" id="KW-0812">Transmembrane</keyword>
<evidence type="ECO:0000256" key="7">
    <source>
        <dbReference type="SAM" id="SignalP"/>
    </source>
</evidence>
<dbReference type="Gene3D" id="4.10.70.10">
    <property type="entry name" value="Disintegrin domain"/>
    <property type="match status" value="1"/>
</dbReference>
<organism evidence="10 11">
    <name type="scientific">Trametes coccinea (strain BRFM310)</name>
    <name type="common">Pycnoporus coccineus</name>
    <dbReference type="NCBI Taxonomy" id="1353009"/>
    <lineage>
        <taxon>Eukaryota</taxon>
        <taxon>Fungi</taxon>
        <taxon>Dikarya</taxon>
        <taxon>Basidiomycota</taxon>
        <taxon>Agaricomycotina</taxon>
        <taxon>Agaricomycetes</taxon>
        <taxon>Polyporales</taxon>
        <taxon>Polyporaceae</taxon>
        <taxon>Trametes</taxon>
    </lineage>
</organism>
<dbReference type="GO" id="GO:0046872">
    <property type="term" value="F:metal ion binding"/>
    <property type="evidence" value="ECO:0007669"/>
    <property type="project" value="UniProtKB-KW"/>
</dbReference>
<dbReference type="SUPFAM" id="SSF57552">
    <property type="entry name" value="Blood coagulation inhibitor (disintegrin)"/>
    <property type="match status" value="1"/>
</dbReference>
<dbReference type="InterPro" id="IPR036436">
    <property type="entry name" value="Disintegrin_dom_sf"/>
</dbReference>
<evidence type="ECO:0000256" key="3">
    <source>
        <dbReference type="ARBA" id="ARBA00074021"/>
    </source>
</evidence>
<protein>
    <recommendedName>
        <fullName evidence="3">Disintegrin and metalloproteinase domain-containing protein B</fullName>
    </recommendedName>
</protein>
<dbReference type="EMBL" id="KZ084092">
    <property type="protein sequence ID" value="OSD05657.1"/>
    <property type="molecule type" value="Genomic_DNA"/>
</dbReference>
<dbReference type="PANTHER" id="PTHR11905">
    <property type="entry name" value="ADAM A DISINTEGRIN AND METALLOPROTEASE DOMAIN"/>
    <property type="match status" value="1"/>
</dbReference>
<keyword evidence="4" id="KW-0479">Metal-binding</keyword>
<dbReference type="SUPFAM" id="SSF55486">
    <property type="entry name" value="Metalloproteases ('zincins'), catalytic domain"/>
    <property type="match status" value="1"/>
</dbReference>
<sequence>MFPHLRLCWLLLVLFASLDAASALSAPARPLKRLSHPSTLSIDILPRRSPGYGYGKRSFPVDSPVLRHSDSFRLTLSAYNETFYLHLRPNDHLIHPAARINYYTTTPDGQSVLSRTEPILRESVRAYWGEVIPAHASPDRLREDTAGLLRNPPSQSELGWARITVYDQGDAKTGRPPVFEGAFSVDGVVHHIMTKDNYLRHKLSLDPHIQVSEDDPDSGLVIWRDSDVMTTHEHSAAQAMQPGLGLSAPLAETCGHDRMEFNTDHAVLKRPIPPPITPWYDAFGFLRSANYSKRDDVAGGGMGMDFSDTIGQTAGCPTSQRVLYMGVAADCEYTSKYGSPSNATQQIITNWNTASALYKSTFNVSLGIIELQVHDAECPSTADPSAPWNVACSDSVTLNDRLSIFSQWRGDKGNDSAGLWHLMSGCPTGSEVGIAWLATLCQQTASGSSPSVVSGTAVSTAGRTEWQVIAHEIGHNFGAIHDCADGCSCTGGCKTDSNTCCPFSSSSCDANSKFIMSPVAESGEMNFSPCSIGNVCSLMQGNVDSSYSASCLIDPSAPTSLTTSKPLITLQMCGNGIVESGEDCDPGFGSNSTCCDVKTCKFASGAVCDPDSSPCCTGQCTFAPATQVCRPSKDDRCDSAEMCTGTSSSCPADVVAPNGQSCGSGGLACASGQCTSLDLQCQTVGASMGLKTACPSNNDKSCQVSCQDPTDSSRCVVLQSTLIDGSPCGYGGTCISGQCKPGSWWDTFKSWYVHNLQISIPVTIAVGLLVLLILWGIVRCIIRSRATPKTVQRLPSYPGPAPMNFAPPGPATQQPAMYGPNVPVTAAAAPSQRSRRTHARQSSILPVQTPPNRTSAPLSHRSSHSSHYAPQFPLESSRNSRSNWVDPTAYNGLPPAGPR</sequence>
<feature type="domain" description="Peptidase M12B" evidence="9">
    <location>
        <begin position="321"/>
        <end position="540"/>
    </location>
</feature>
<feature type="chain" id="PRO_5013254516" description="Disintegrin and metalloproteinase domain-containing protein B" evidence="7">
    <location>
        <begin position="24"/>
        <end position="899"/>
    </location>
</feature>
<feature type="transmembrane region" description="Helical" evidence="6">
    <location>
        <begin position="758"/>
        <end position="782"/>
    </location>
</feature>
<dbReference type="Pfam" id="PF00200">
    <property type="entry name" value="Disintegrin"/>
    <property type="match status" value="1"/>
</dbReference>
<feature type="active site" evidence="4">
    <location>
        <position position="472"/>
    </location>
</feature>
<dbReference type="InterPro" id="IPR024079">
    <property type="entry name" value="MetalloPept_cat_dom_sf"/>
</dbReference>
<accession>A0A1Y2IX39</accession>
<name>A0A1Y2IX39_TRAC3</name>
<dbReference type="Proteomes" id="UP000193067">
    <property type="component" value="Unassembled WGS sequence"/>
</dbReference>
<gene>
    <name evidence="10" type="ORF">PYCCODRAFT_1432194</name>
</gene>
<dbReference type="OrthoDB" id="5951731at2759"/>
<reference evidence="10 11" key="1">
    <citation type="journal article" date="2015" name="Biotechnol. Biofuels">
        <title>Enhanced degradation of softwood versus hardwood by the white-rot fungus Pycnoporus coccineus.</title>
        <authorList>
            <person name="Couturier M."/>
            <person name="Navarro D."/>
            <person name="Chevret D."/>
            <person name="Henrissat B."/>
            <person name="Piumi F."/>
            <person name="Ruiz-Duenas F.J."/>
            <person name="Martinez A.T."/>
            <person name="Grigoriev I.V."/>
            <person name="Riley R."/>
            <person name="Lipzen A."/>
            <person name="Berrin J.G."/>
            <person name="Master E.R."/>
            <person name="Rosso M.N."/>
        </authorList>
    </citation>
    <scope>NUCLEOTIDE SEQUENCE [LARGE SCALE GENOMIC DNA]</scope>
    <source>
        <strain evidence="10 11">BRFM310</strain>
    </source>
</reference>
<dbReference type="SMART" id="SM00050">
    <property type="entry name" value="DISIN"/>
    <property type="match status" value="1"/>
</dbReference>